<dbReference type="PANTHER" id="PTHR11786:SF0">
    <property type="entry name" value="ARYLAMINE N-ACETYLTRANSFERASE 4-RELATED"/>
    <property type="match status" value="1"/>
</dbReference>
<evidence type="ECO:0000313" key="4">
    <source>
        <dbReference type="EMBL" id="NOL40462.1"/>
    </source>
</evidence>
<evidence type="ECO:0000313" key="5">
    <source>
        <dbReference type="Proteomes" id="UP000534306"/>
    </source>
</evidence>
<dbReference type="Gene3D" id="2.40.128.150">
    <property type="entry name" value="Cysteine proteinases"/>
    <property type="match status" value="1"/>
</dbReference>
<dbReference type="PANTHER" id="PTHR11786">
    <property type="entry name" value="N-HYDROXYARYLAMINE O-ACETYLTRANSFERASE"/>
    <property type="match status" value="1"/>
</dbReference>
<accession>A0A7Y4KXH0</accession>
<comment type="similarity">
    <text evidence="1 2">Belongs to the arylamine N-acetyltransferase family.</text>
</comment>
<comment type="caution">
    <text evidence="4">The sequence shown here is derived from an EMBL/GenBank/DDBJ whole genome shotgun (WGS) entry which is preliminary data.</text>
</comment>
<dbReference type="Pfam" id="PF00797">
    <property type="entry name" value="Acetyltransf_2"/>
    <property type="match status" value="1"/>
</dbReference>
<proteinExistence type="inferred from homology"/>
<reference evidence="3 6" key="2">
    <citation type="submission" date="2020-08" db="EMBL/GenBank/DDBJ databases">
        <title>Sequencing the genomes of 1000 actinobacteria strains.</title>
        <authorList>
            <person name="Klenk H.-P."/>
        </authorList>
    </citation>
    <scope>NUCLEOTIDE SEQUENCE [LARGE SCALE GENOMIC DNA]</scope>
    <source>
        <strain evidence="3 6">DSM 15626</strain>
    </source>
</reference>
<evidence type="ECO:0000313" key="3">
    <source>
        <dbReference type="EMBL" id="MBB6569708.1"/>
    </source>
</evidence>
<dbReference type="SUPFAM" id="SSF54001">
    <property type="entry name" value="Cysteine proteinases"/>
    <property type="match status" value="1"/>
</dbReference>
<reference evidence="4 5" key="1">
    <citation type="submission" date="2020-05" db="EMBL/GenBank/DDBJ databases">
        <title>Genome sequence of Kribbella sandramycini ATCC 39419.</title>
        <authorList>
            <person name="Maclea K.S."/>
            <person name="Fair J.L."/>
        </authorList>
    </citation>
    <scope>NUCLEOTIDE SEQUENCE [LARGE SCALE GENOMIC DNA]</scope>
    <source>
        <strain evidence="4 5">ATCC 39419</strain>
    </source>
</reference>
<evidence type="ECO:0000313" key="6">
    <source>
        <dbReference type="Proteomes" id="UP000553957"/>
    </source>
</evidence>
<dbReference type="Gene3D" id="3.30.2140.10">
    <property type="entry name" value="Arylamine N-acetyltransferase"/>
    <property type="match status" value="1"/>
</dbReference>
<dbReference type="InterPro" id="IPR001447">
    <property type="entry name" value="Arylamine_N-AcTrfase"/>
</dbReference>
<dbReference type="GO" id="GO:0046990">
    <property type="term" value="F:N-hydroxyarylamine O-acetyltransferase activity"/>
    <property type="evidence" value="ECO:0007669"/>
    <property type="project" value="UniProtKB-EC"/>
</dbReference>
<protein>
    <submittedName>
        <fullName evidence="4">Arylamine N-acetyltransferase</fullName>
    </submittedName>
    <submittedName>
        <fullName evidence="3">N-hydroxyarylamine O-acetyltransferase</fullName>
        <ecNumber evidence="3">2.3.1.118</ecNumber>
    </submittedName>
</protein>
<keyword evidence="5" id="KW-1185">Reference proteome</keyword>
<dbReference type="Proteomes" id="UP000553957">
    <property type="component" value="Unassembled WGS sequence"/>
</dbReference>
<dbReference type="RefSeq" id="WP_171672964.1">
    <property type="nucleotide sequence ID" value="NZ_BAAAGT010000002.1"/>
</dbReference>
<dbReference type="AlphaFoldDB" id="A0A7Y4KXH0"/>
<gene>
    <name evidence="3" type="ORF">HNR71_005345</name>
    <name evidence="4" type="ORF">HPO96_09415</name>
</gene>
<dbReference type="EMBL" id="JACHKF010000001">
    <property type="protein sequence ID" value="MBB6569708.1"/>
    <property type="molecule type" value="Genomic_DNA"/>
</dbReference>
<keyword evidence="3" id="KW-0012">Acyltransferase</keyword>
<dbReference type="Proteomes" id="UP000534306">
    <property type="component" value="Unassembled WGS sequence"/>
</dbReference>
<name>A0A7Y4KXH0_9ACTN</name>
<evidence type="ECO:0000256" key="2">
    <source>
        <dbReference type="RuleBase" id="RU003452"/>
    </source>
</evidence>
<sequence>MTTDQWNIAILDLDGYLRRIGYAGPVAPDLRTLQTLHRAHVASIPFENLDVMLGRGISVELADVQAKLVDRRRGGYCYEHGVLFGAVLERIGFRVDRLLARVGDPDERPRPRSHLVLGVDTGEGQWLADVGFGSGMLAPLPFAGAGVHRQGAWQYQVVKGADDMWRLRERTATTWSTRMAFSGEPQYLVDVDAANYNTSTNPNSPFTQRVIVVQKSETRIRSLIGRKYSVERPGEPNQERMVADEEVGELLSREFGLSLTPAEVGALVDAPVVAR</sequence>
<dbReference type="InterPro" id="IPR038765">
    <property type="entry name" value="Papain-like_cys_pep_sf"/>
</dbReference>
<organism evidence="4 5">
    <name type="scientific">Kribbella sandramycini</name>
    <dbReference type="NCBI Taxonomy" id="60450"/>
    <lineage>
        <taxon>Bacteria</taxon>
        <taxon>Bacillati</taxon>
        <taxon>Actinomycetota</taxon>
        <taxon>Actinomycetes</taxon>
        <taxon>Propionibacteriales</taxon>
        <taxon>Kribbellaceae</taxon>
        <taxon>Kribbella</taxon>
    </lineage>
</organism>
<dbReference type="PRINTS" id="PR01543">
    <property type="entry name" value="ANATRNSFRASE"/>
</dbReference>
<dbReference type="EC" id="2.3.1.118" evidence="3"/>
<keyword evidence="4" id="KW-0808">Transferase</keyword>
<dbReference type="EMBL" id="JABJRC010000002">
    <property type="protein sequence ID" value="NOL40462.1"/>
    <property type="molecule type" value="Genomic_DNA"/>
</dbReference>
<evidence type="ECO:0000256" key="1">
    <source>
        <dbReference type="ARBA" id="ARBA00006547"/>
    </source>
</evidence>